<dbReference type="AlphaFoldDB" id="A0A8R1XXL9"/>
<organism evidence="1 2">
    <name type="scientific">Onchocerca volvulus</name>
    <dbReference type="NCBI Taxonomy" id="6282"/>
    <lineage>
        <taxon>Eukaryota</taxon>
        <taxon>Metazoa</taxon>
        <taxon>Ecdysozoa</taxon>
        <taxon>Nematoda</taxon>
        <taxon>Chromadorea</taxon>
        <taxon>Rhabditida</taxon>
        <taxon>Spirurina</taxon>
        <taxon>Spiruromorpha</taxon>
        <taxon>Filarioidea</taxon>
        <taxon>Onchocercidae</taxon>
        <taxon>Onchocerca</taxon>
    </lineage>
</organism>
<sequence>MSRDDAAKANEEEVALPANVNLFGRSVPVLRIVVCISVGWFLRWGERVCCTETDVCKVDSHTSEEMFCEKIMQNWREL</sequence>
<name>A0A8R1XXL9_ONCVO</name>
<dbReference type="Proteomes" id="UP000024404">
    <property type="component" value="Unassembled WGS sequence"/>
</dbReference>
<evidence type="ECO:0000313" key="2">
    <source>
        <dbReference type="Proteomes" id="UP000024404"/>
    </source>
</evidence>
<keyword evidence="2" id="KW-1185">Reference proteome</keyword>
<proteinExistence type="predicted"/>
<dbReference type="EnsemblMetazoa" id="OVOC4335.1">
    <property type="protein sequence ID" value="OVOC4335.1"/>
    <property type="gene ID" value="WBGene00241144"/>
</dbReference>
<reference evidence="2" key="1">
    <citation type="submission" date="2013-10" db="EMBL/GenBank/DDBJ databases">
        <title>Genome sequencing of Onchocerca volvulus.</title>
        <authorList>
            <person name="Cotton J."/>
            <person name="Tsai J."/>
            <person name="Stanley E."/>
            <person name="Tracey A."/>
            <person name="Holroyd N."/>
            <person name="Lustigman S."/>
            <person name="Berriman M."/>
        </authorList>
    </citation>
    <scope>NUCLEOTIDE SEQUENCE</scope>
</reference>
<reference evidence="1" key="2">
    <citation type="submission" date="2022-06" db="UniProtKB">
        <authorList>
            <consortium name="EnsemblMetazoa"/>
        </authorList>
    </citation>
    <scope>IDENTIFICATION</scope>
</reference>
<protein>
    <submittedName>
        <fullName evidence="1">Uncharacterized protein</fullName>
    </submittedName>
</protein>
<evidence type="ECO:0000313" key="1">
    <source>
        <dbReference type="EnsemblMetazoa" id="OVOC4335.1"/>
    </source>
</evidence>
<accession>A0A8R1XXL9</accession>
<dbReference type="EMBL" id="CMVM020000129">
    <property type="status" value="NOT_ANNOTATED_CDS"/>
    <property type="molecule type" value="Genomic_DNA"/>
</dbReference>